<evidence type="ECO:0000256" key="2">
    <source>
        <dbReference type="ARBA" id="ARBA00012513"/>
    </source>
</evidence>
<evidence type="ECO:0000256" key="3">
    <source>
        <dbReference type="ARBA" id="ARBA00022527"/>
    </source>
</evidence>
<sequence>MDGIGRRRVMLCYSIFAGTVAIIIISAAAQDYPNCSRQFECGDIRIGYPFSGSKRAANCGLPKLRLICGAIATPMIGILGIPHKILRIDEPSRTLTLLRDGDGDILCYPPRNTTLDPGFFDFAPDTQFAMLYYYCPPPDASVRLPPSIGQFNCSSGSGGYFLPSEYLLGGFEDSVRTWLRSCRIMVRMPTNRTELWMPANQTELGIRRRTAASADWLATVMYRGFGLRWTGDYEGACRNCKGSGGKCGFNETATRPFVCYCSDQAYAFNCLSLTNVSPPEKALDKAEGKNRVLLKIVLPIAAFVTLSVAAITFFYCIRTRASQNQNGKASSPLPKPLEFIKMQRAKSGPFGGQGNVESPPSLQAFTFSEIKTATNDFSDDNLLGAGGFGPVYKCVFPGDEEMAVKRLSKSSTQGLLEFTNEVSLTARLQHVNLVRVVGFCTEKDEKMLVYEFMPNRSLDIHLFDPVKRLSLDLSTRIRIIEGVTQGLLYLQEYSNFTIIHRDIKASNVLLDDGMNPKISDFGMAKLFMKDLYEANTNKIVGTYGYVPPEYVKNGIYSIKYDVYSFGVLLLQIISSKRTQDYYGPNEDMHLLDHAYESWRRGECMEFCDPSLDDSSSECKLMTCLQVALLCVQEDPNDRPTMLEVAFALRTGALKMASPKKPAFSVRLEPVSPTTPKFRQEIWSYNVADISQVEPR</sequence>
<dbReference type="InterPro" id="IPR032872">
    <property type="entry name" value="WAK_assoc_C"/>
</dbReference>
<evidence type="ECO:0000256" key="10">
    <source>
        <dbReference type="ARBA" id="ARBA00023180"/>
    </source>
</evidence>
<dbReference type="PROSITE" id="PS50011">
    <property type="entry name" value="PROTEIN_KINASE_DOM"/>
    <property type="match status" value="1"/>
</dbReference>
<dbReference type="InterPro" id="IPR025287">
    <property type="entry name" value="WAK_GUB"/>
</dbReference>
<reference evidence="15 16" key="1">
    <citation type="submission" date="2024-04" db="EMBL/GenBank/DDBJ databases">
        <authorList>
            <person name="Fracassetti M."/>
        </authorList>
    </citation>
    <scope>NUCLEOTIDE SEQUENCE [LARGE SCALE GENOMIC DNA]</scope>
</reference>
<evidence type="ECO:0000256" key="5">
    <source>
        <dbReference type="ARBA" id="ARBA00022729"/>
    </source>
</evidence>
<dbReference type="CDD" id="cd14066">
    <property type="entry name" value="STKc_IRAK"/>
    <property type="match status" value="1"/>
</dbReference>
<dbReference type="Gene3D" id="1.10.510.10">
    <property type="entry name" value="Transferase(Phosphotransferase) domain 1"/>
    <property type="match status" value="1"/>
</dbReference>
<evidence type="ECO:0000256" key="9">
    <source>
        <dbReference type="ARBA" id="ARBA00023157"/>
    </source>
</evidence>
<evidence type="ECO:0000256" key="1">
    <source>
        <dbReference type="ARBA" id="ARBA00004167"/>
    </source>
</evidence>
<keyword evidence="6" id="KW-0547">Nucleotide-binding</keyword>
<dbReference type="FunFam" id="1.10.510.10:FF:000060">
    <property type="entry name" value="G-type lectin S-receptor-like serine/threonine-protein kinase"/>
    <property type="match status" value="1"/>
</dbReference>
<dbReference type="Pfam" id="PF00069">
    <property type="entry name" value="Pkinase"/>
    <property type="match status" value="1"/>
</dbReference>
<evidence type="ECO:0000313" key="16">
    <source>
        <dbReference type="Proteomes" id="UP001497516"/>
    </source>
</evidence>
<organism evidence="15 16">
    <name type="scientific">Linum trigynum</name>
    <dbReference type="NCBI Taxonomy" id="586398"/>
    <lineage>
        <taxon>Eukaryota</taxon>
        <taxon>Viridiplantae</taxon>
        <taxon>Streptophyta</taxon>
        <taxon>Embryophyta</taxon>
        <taxon>Tracheophyta</taxon>
        <taxon>Spermatophyta</taxon>
        <taxon>Magnoliopsida</taxon>
        <taxon>eudicotyledons</taxon>
        <taxon>Gunneridae</taxon>
        <taxon>Pentapetalae</taxon>
        <taxon>rosids</taxon>
        <taxon>fabids</taxon>
        <taxon>Malpighiales</taxon>
        <taxon>Linaceae</taxon>
        <taxon>Linum</taxon>
    </lineage>
</organism>
<evidence type="ECO:0000256" key="11">
    <source>
        <dbReference type="ARBA" id="ARBA00047899"/>
    </source>
</evidence>
<dbReference type="PROSITE" id="PS00108">
    <property type="entry name" value="PROTEIN_KINASE_ST"/>
    <property type="match status" value="1"/>
</dbReference>
<keyword evidence="5" id="KW-0732">Signal</keyword>
<accession>A0AAV2CTM4</accession>
<evidence type="ECO:0000256" key="7">
    <source>
        <dbReference type="ARBA" id="ARBA00022777"/>
    </source>
</evidence>
<keyword evidence="10" id="KW-0325">Glycoprotein</keyword>
<feature type="transmembrane region" description="Helical" evidence="13">
    <location>
        <begin position="64"/>
        <end position="83"/>
    </location>
</feature>
<keyword evidence="8" id="KW-0067">ATP-binding</keyword>
<keyword evidence="9" id="KW-1015">Disulfide bond</keyword>
<evidence type="ECO:0000256" key="12">
    <source>
        <dbReference type="ARBA" id="ARBA00048679"/>
    </source>
</evidence>
<dbReference type="SUPFAM" id="SSF56112">
    <property type="entry name" value="Protein kinase-like (PK-like)"/>
    <property type="match status" value="1"/>
</dbReference>
<dbReference type="SMART" id="SM00220">
    <property type="entry name" value="S_TKc"/>
    <property type="match status" value="1"/>
</dbReference>
<dbReference type="InterPro" id="IPR000719">
    <property type="entry name" value="Prot_kinase_dom"/>
</dbReference>
<dbReference type="PANTHER" id="PTHR27002">
    <property type="entry name" value="RECEPTOR-LIKE SERINE/THREONINE-PROTEIN KINASE SD1-8"/>
    <property type="match status" value="1"/>
</dbReference>
<protein>
    <recommendedName>
        <fullName evidence="2">non-specific serine/threonine protein kinase</fullName>
        <ecNumber evidence="2">2.7.11.1</ecNumber>
    </recommendedName>
</protein>
<feature type="transmembrane region" description="Helical" evidence="13">
    <location>
        <begin position="292"/>
        <end position="315"/>
    </location>
</feature>
<feature type="domain" description="Protein kinase" evidence="14">
    <location>
        <begin position="377"/>
        <end position="663"/>
    </location>
</feature>
<dbReference type="InterPro" id="IPR011009">
    <property type="entry name" value="Kinase-like_dom_sf"/>
</dbReference>
<proteinExistence type="predicted"/>
<dbReference type="InterPro" id="IPR008271">
    <property type="entry name" value="Ser/Thr_kinase_AS"/>
</dbReference>
<dbReference type="EMBL" id="OZ034814">
    <property type="protein sequence ID" value="CAL1358936.1"/>
    <property type="molecule type" value="Genomic_DNA"/>
</dbReference>
<dbReference type="Gene3D" id="3.30.200.20">
    <property type="entry name" value="Phosphorylase Kinase, domain 1"/>
    <property type="match status" value="1"/>
</dbReference>
<dbReference type="GO" id="GO:0005886">
    <property type="term" value="C:plasma membrane"/>
    <property type="evidence" value="ECO:0007669"/>
    <property type="project" value="TreeGrafter"/>
</dbReference>
<dbReference type="Proteomes" id="UP001497516">
    <property type="component" value="Chromosome 10"/>
</dbReference>
<evidence type="ECO:0000256" key="8">
    <source>
        <dbReference type="ARBA" id="ARBA00022840"/>
    </source>
</evidence>
<comment type="catalytic activity">
    <reaction evidence="12">
        <text>L-seryl-[protein] + ATP = O-phospho-L-seryl-[protein] + ADP + H(+)</text>
        <dbReference type="Rhea" id="RHEA:17989"/>
        <dbReference type="Rhea" id="RHEA-COMP:9863"/>
        <dbReference type="Rhea" id="RHEA-COMP:11604"/>
        <dbReference type="ChEBI" id="CHEBI:15378"/>
        <dbReference type="ChEBI" id="CHEBI:29999"/>
        <dbReference type="ChEBI" id="CHEBI:30616"/>
        <dbReference type="ChEBI" id="CHEBI:83421"/>
        <dbReference type="ChEBI" id="CHEBI:456216"/>
        <dbReference type="EC" id="2.7.11.1"/>
    </reaction>
</comment>
<comment type="subcellular location">
    <subcellularLocation>
        <location evidence="1">Membrane</location>
        <topology evidence="1">Single-pass membrane protein</topology>
    </subcellularLocation>
</comment>
<dbReference type="FunFam" id="3.30.200.20:FF:001238">
    <property type="entry name" value="Os08g0179000 protein"/>
    <property type="match status" value="1"/>
</dbReference>
<dbReference type="EC" id="2.7.11.1" evidence="2"/>
<keyword evidence="16" id="KW-1185">Reference proteome</keyword>
<name>A0AAV2CTM4_9ROSI</name>
<evidence type="ECO:0000256" key="6">
    <source>
        <dbReference type="ARBA" id="ARBA00022741"/>
    </source>
</evidence>
<dbReference type="Pfam" id="PF14380">
    <property type="entry name" value="WAK_assoc"/>
    <property type="match status" value="1"/>
</dbReference>
<keyword evidence="13" id="KW-1133">Transmembrane helix</keyword>
<gene>
    <name evidence="15" type="ORF">LTRI10_LOCUS6457</name>
</gene>
<evidence type="ECO:0000259" key="14">
    <source>
        <dbReference type="PROSITE" id="PS50011"/>
    </source>
</evidence>
<keyword evidence="13" id="KW-0472">Membrane</keyword>
<dbReference type="GO" id="GO:0030247">
    <property type="term" value="F:polysaccharide binding"/>
    <property type="evidence" value="ECO:0007669"/>
    <property type="project" value="InterPro"/>
</dbReference>
<keyword evidence="3" id="KW-0723">Serine/threonine-protein kinase</keyword>
<feature type="transmembrane region" description="Helical" evidence="13">
    <location>
        <begin position="9"/>
        <end position="29"/>
    </location>
</feature>
<comment type="catalytic activity">
    <reaction evidence="11">
        <text>L-threonyl-[protein] + ATP = O-phospho-L-threonyl-[protein] + ADP + H(+)</text>
        <dbReference type="Rhea" id="RHEA:46608"/>
        <dbReference type="Rhea" id="RHEA-COMP:11060"/>
        <dbReference type="Rhea" id="RHEA-COMP:11605"/>
        <dbReference type="ChEBI" id="CHEBI:15378"/>
        <dbReference type="ChEBI" id="CHEBI:30013"/>
        <dbReference type="ChEBI" id="CHEBI:30616"/>
        <dbReference type="ChEBI" id="CHEBI:61977"/>
        <dbReference type="ChEBI" id="CHEBI:456216"/>
        <dbReference type="EC" id="2.7.11.1"/>
    </reaction>
</comment>
<dbReference type="GO" id="GO:0005524">
    <property type="term" value="F:ATP binding"/>
    <property type="evidence" value="ECO:0007669"/>
    <property type="project" value="UniProtKB-KW"/>
</dbReference>
<dbReference type="PANTHER" id="PTHR27002:SF559">
    <property type="entry name" value="CYSTEINE-RICH RLK (RECEPTOR-LIKE KINASE) PROTEIN"/>
    <property type="match status" value="1"/>
</dbReference>
<evidence type="ECO:0000313" key="15">
    <source>
        <dbReference type="EMBL" id="CAL1358936.1"/>
    </source>
</evidence>
<dbReference type="AlphaFoldDB" id="A0AAV2CTM4"/>
<keyword evidence="7" id="KW-0418">Kinase</keyword>
<evidence type="ECO:0000256" key="13">
    <source>
        <dbReference type="SAM" id="Phobius"/>
    </source>
</evidence>
<keyword evidence="4" id="KW-0808">Transferase</keyword>
<keyword evidence="13" id="KW-0812">Transmembrane</keyword>
<dbReference type="GO" id="GO:0004674">
    <property type="term" value="F:protein serine/threonine kinase activity"/>
    <property type="evidence" value="ECO:0007669"/>
    <property type="project" value="UniProtKB-KW"/>
</dbReference>
<dbReference type="Pfam" id="PF13947">
    <property type="entry name" value="GUB_WAK_bind"/>
    <property type="match status" value="1"/>
</dbReference>
<evidence type="ECO:0000256" key="4">
    <source>
        <dbReference type="ARBA" id="ARBA00022679"/>
    </source>
</evidence>